<dbReference type="AlphaFoldDB" id="A0A366L2A7"/>
<dbReference type="RefSeq" id="WP_113948783.1">
    <property type="nucleotide sequence ID" value="NZ_QNQU01000008.1"/>
</dbReference>
<evidence type="ECO:0000313" key="4">
    <source>
        <dbReference type="EMBL" id="RBQ07609.1"/>
    </source>
</evidence>
<gene>
    <name evidence="4" type="ORF">DRW42_10500</name>
</gene>
<evidence type="ECO:0000259" key="3">
    <source>
        <dbReference type="Pfam" id="PF10017"/>
    </source>
</evidence>
<dbReference type="PANTHER" id="PTHR43397:SF1">
    <property type="entry name" value="ERGOTHIONEINE BIOSYNTHESIS PROTEIN 1"/>
    <property type="match status" value="1"/>
</dbReference>
<comment type="caution">
    <text evidence="4">The sequence shown here is derived from an EMBL/GenBank/DDBJ whole genome shotgun (WGS) entry which is preliminary data.</text>
</comment>
<keyword evidence="1 4" id="KW-0489">Methyltransferase</keyword>
<proteinExistence type="predicted"/>
<dbReference type="Pfam" id="PF10017">
    <property type="entry name" value="Methyltransf_33"/>
    <property type="match status" value="1"/>
</dbReference>
<dbReference type="Proteomes" id="UP000252081">
    <property type="component" value="Unassembled WGS sequence"/>
</dbReference>
<dbReference type="OrthoDB" id="5289726at2"/>
<evidence type="ECO:0000256" key="2">
    <source>
        <dbReference type="ARBA" id="ARBA00022679"/>
    </source>
</evidence>
<dbReference type="GO" id="GO:0008168">
    <property type="term" value="F:methyltransferase activity"/>
    <property type="evidence" value="ECO:0007669"/>
    <property type="project" value="UniProtKB-KW"/>
</dbReference>
<accession>A0A366L2A7</accession>
<protein>
    <submittedName>
        <fullName evidence="4">L-histidine N(Alpha)-methyltransferase</fullName>
    </submittedName>
</protein>
<dbReference type="InterPro" id="IPR019257">
    <property type="entry name" value="MeTrfase_dom"/>
</dbReference>
<name>A0A366L2A7_9SPHI</name>
<dbReference type="InterPro" id="IPR029063">
    <property type="entry name" value="SAM-dependent_MTases_sf"/>
</dbReference>
<evidence type="ECO:0000256" key="1">
    <source>
        <dbReference type="ARBA" id="ARBA00022603"/>
    </source>
</evidence>
<dbReference type="PIRSF" id="PIRSF018005">
    <property type="entry name" value="UCP018005"/>
    <property type="match status" value="1"/>
</dbReference>
<organism evidence="4 5">
    <name type="scientific">Pedobacter miscanthi</name>
    <dbReference type="NCBI Taxonomy" id="2259170"/>
    <lineage>
        <taxon>Bacteria</taxon>
        <taxon>Pseudomonadati</taxon>
        <taxon>Bacteroidota</taxon>
        <taxon>Sphingobacteriia</taxon>
        <taxon>Sphingobacteriales</taxon>
        <taxon>Sphingobacteriaceae</taxon>
        <taxon>Pedobacter</taxon>
    </lineage>
</organism>
<dbReference type="EMBL" id="QNQU01000008">
    <property type="protein sequence ID" value="RBQ07609.1"/>
    <property type="molecule type" value="Genomic_DNA"/>
</dbReference>
<dbReference type="Gene3D" id="3.40.50.150">
    <property type="entry name" value="Vaccinia Virus protein VP39"/>
    <property type="match status" value="1"/>
</dbReference>
<feature type="domain" description="Histidine-specific methyltransferase SAM-dependent" evidence="3">
    <location>
        <begin position="19"/>
        <end position="322"/>
    </location>
</feature>
<keyword evidence="5" id="KW-1185">Reference proteome</keyword>
<dbReference type="SUPFAM" id="SSF53335">
    <property type="entry name" value="S-adenosyl-L-methionine-dependent methyltransferases"/>
    <property type="match status" value="1"/>
</dbReference>
<sequence length="325" mass="37065">MSTSTTIETTTDNRTQFLQETLTGLRAEPKFMLSKYFYDATGDRIFQQIMEMEEYYLTNAEMEILQYQSAQLSQAISANGTAFDLIELGAGDATKSIHLLKSLLDKQAEFSYLPIDISEHVISDLEENLPKKLPALDIKGLNGDYFDMLKRATELSDRRKVVLFMGANIGNMTISEAESFCLSLKKRLSPNDLLIIGFDLKKNPQQILAAYNDKGGITRSFNLNLLQRINKELDGNFNVDQFEHYATYDPASGACKSYLISLKNQIVNIGHDAIHFAENEYVFMEISQKYSLNDIDELAEKTGFKPLQRFFDQHQYFVDAIWKVD</sequence>
<keyword evidence="2 4" id="KW-0808">Transferase</keyword>
<dbReference type="PANTHER" id="PTHR43397">
    <property type="entry name" value="ERGOTHIONEINE BIOSYNTHESIS PROTEIN 1"/>
    <property type="match status" value="1"/>
</dbReference>
<dbReference type="InterPro" id="IPR017804">
    <property type="entry name" value="MeTrfase_EgtD-like"/>
</dbReference>
<dbReference type="InterPro" id="IPR051128">
    <property type="entry name" value="EgtD_Methyltrsf_superfamily"/>
</dbReference>
<dbReference type="GO" id="GO:0032259">
    <property type="term" value="P:methylation"/>
    <property type="evidence" value="ECO:0007669"/>
    <property type="project" value="UniProtKB-KW"/>
</dbReference>
<evidence type="ECO:0000313" key="5">
    <source>
        <dbReference type="Proteomes" id="UP000252081"/>
    </source>
</evidence>
<reference evidence="4 5" key="1">
    <citation type="submission" date="2018-07" db="EMBL/GenBank/DDBJ databases">
        <title>A draft genome of a endophytic bacteria, a new species of Pedobacter.</title>
        <authorList>
            <person name="Zhang Z.D."/>
            <person name="Chen Z.J."/>
        </authorList>
    </citation>
    <scope>NUCLEOTIDE SEQUENCE [LARGE SCALE GENOMIC DNA]</scope>
    <source>
        <strain evidence="4 5">RS10</strain>
    </source>
</reference>